<accession>A0A0C3BWP0</accession>
<dbReference type="EMBL" id="KN832972">
    <property type="protein sequence ID" value="KIM90958.1"/>
    <property type="molecule type" value="Genomic_DNA"/>
</dbReference>
<dbReference type="PANTHER" id="PTHR46380">
    <property type="entry name" value="CYCLIN-D-BINDING MYB-LIKE TRANSCRIPTION FACTOR 1"/>
    <property type="match status" value="1"/>
</dbReference>
<evidence type="ECO:0000256" key="4">
    <source>
        <dbReference type="SAM" id="MobiDB-lite"/>
    </source>
</evidence>
<feature type="region of interest" description="Disordered" evidence="4">
    <location>
        <begin position="150"/>
        <end position="218"/>
    </location>
</feature>
<keyword evidence="2" id="KW-0238">DNA-binding</keyword>
<keyword evidence="8" id="KW-1185">Reference proteome</keyword>
<name>A0A0C3BWP0_PILCF</name>
<keyword evidence="3" id="KW-0539">Nucleus</keyword>
<dbReference type="PROSITE" id="PS50090">
    <property type="entry name" value="MYB_LIKE"/>
    <property type="match status" value="2"/>
</dbReference>
<feature type="region of interest" description="Disordered" evidence="4">
    <location>
        <begin position="656"/>
        <end position="687"/>
    </location>
</feature>
<dbReference type="InParanoid" id="A0A0C3BWP0"/>
<dbReference type="GO" id="GO:0003700">
    <property type="term" value="F:DNA-binding transcription factor activity"/>
    <property type="evidence" value="ECO:0007669"/>
    <property type="project" value="TreeGrafter"/>
</dbReference>
<dbReference type="Proteomes" id="UP000054166">
    <property type="component" value="Unassembled WGS sequence"/>
</dbReference>
<feature type="compositionally biased region" description="Low complexity" evidence="4">
    <location>
        <begin position="187"/>
        <end position="214"/>
    </location>
</feature>
<dbReference type="InterPro" id="IPR009057">
    <property type="entry name" value="Homeodomain-like_sf"/>
</dbReference>
<dbReference type="CDD" id="cd00167">
    <property type="entry name" value="SANT"/>
    <property type="match status" value="2"/>
</dbReference>
<protein>
    <recommendedName>
        <fullName evidence="9">Myb-like domain-containing protein</fullName>
    </recommendedName>
</protein>
<evidence type="ECO:0000256" key="1">
    <source>
        <dbReference type="ARBA" id="ARBA00004123"/>
    </source>
</evidence>
<evidence type="ECO:0000256" key="2">
    <source>
        <dbReference type="ARBA" id="ARBA00023125"/>
    </source>
</evidence>
<feature type="compositionally biased region" description="Polar residues" evidence="4">
    <location>
        <begin position="308"/>
        <end position="320"/>
    </location>
</feature>
<feature type="region of interest" description="Disordered" evidence="4">
    <location>
        <begin position="17"/>
        <end position="138"/>
    </location>
</feature>
<sequence length="687" mass="76095">MALTSDIQRALQNAIGEANNAFSQATANPPKKKKKRARDVNDEGETEVEVDAGRQAKKEKRREKKKSKKNAVEEGQQQQEETMPNTEEATTLTEPTKKKKKSKKQDKGKQRAENNAGLPPHTVYAPFDLQGANPPASSDAFLSALVTAASEGTNPPGQAPGPGPSQAHPQYTHAPQYMPYPQPPMPYSYFSPQYSGQSSTSSQAPPTSQQPHPSMFSLPMGVPLNDLALGSNEDILRNMQELDLDMGKIANVLRTLSEAAAAANANNAKQSQQQHQAGFLGGQVSSTTAVAPPPALNQVPSSAGDILTSASSGEPKQTKPTHNRVDMSLPAPVEQNVDHAYLLANKWMNAGKLAEMVKSQGLVYKKGKFSAIEETQLKEAIENFRIHKGLTPEQMSDLIFAKSKGAKDNAFWTEITSAVPQRPIIAVYHHVRRSYHPMKQQGKWVPSEDASLIQAVTDLGQAWEKVSARVGRMSADCRDRYRNHLANREVRVSGHWKKEEEEELTRIVTEMTVQQGKDIDNDVFWGKVSERMGNRRGRQQCRIKWTDALSKTIKNEGQKPRWSQQDAYILVHKVDSLNVRDDTEIDWKTLPDTGWNFWSAHSLQRRWLTLKRSIKGFEEMTHAEIMDILRHKKAQLPIPPITSTKKRKITSTAMIADSDAADALPEAGSSTGPGTLVQAQEEDEDDS</sequence>
<feature type="compositionally biased region" description="Polar residues" evidence="4">
    <location>
        <begin position="75"/>
        <end position="94"/>
    </location>
</feature>
<feature type="compositionally biased region" description="Low complexity" evidence="4">
    <location>
        <begin position="164"/>
        <end position="177"/>
    </location>
</feature>
<feature type="compositionally biased region" description="Basic residues" evidence="4">
    <location>
        <begin position="57"/>
        <end position="69"/>
    </location>
</feature>
<dbReference type="GO" id="GO:0000976">
    <property type="term" value="F:transcription cis-regulatory region binding"/>
    <property type="evidence" value="ECO:0007669"/>
    <property type="project" value="TreeGrafter"/>
</dbReference>
<reference evidence="7 8" key="1">
    <citation type="submission" date="2014-04" db="EMBL/GenBank/DDBJ databases">
        <authorList>
            <consortium name="DOE Joint Genome Institute"/>
            <person name="Kuo A."/>
            <person name="Tarkka M."/>
            <person name="Buscot F."/>
            <person name="Kohler A."/>
            <person name="Nagy L.G."/>
            <person name="Floudas D."/>
            <person name="Copeland A."/>
            <person name="Barry K.W."/>
            <person name="Cichocki N."/>
            <person name="Veneault-Fourrey C."/>
            <person name="LaButti K."/>
            <person name="Lindquist E.A."/>
            <person name="Lipzen A."/>
            <person name="Lundell T."/>
            <person name="Morin E."/>
            <person name="Murat C."/>
            <person name="Sun H."/>
            <person name="Tunlid A."/>
            <person name="Henrissat B."/>
            <person name="Grigoriev I.V."/>
            <person name="Hibbett D.S."/>
            <person name="Martin F."/>
            <person name="Nordberg H.P."/>
            <person name="Cantor M.N."/>
            <person name="Hua S.X."/>
        </authorList>
    </citation>
    <scope>NUCLEOTIDE SEQUENCE [LARGE SCALE GENOMIC DNA]</scope>
    <source>
        <strain evidence="7 8">F 1598</strain>
    </source>
</reference>
<feature type="region of interest" description="Disordered" evidence="4">
    <location>
        <begin position="284"/>
        <end position="326"/>
    </location>
</feature>
<gene>
    <name evidence="7" type="ORF">PILCRDRAFT_811459</name>
</gene>
<evidence type="ECO:0000313" key="7">
    <source>
        <dbReference type="EMBL" id="KIM90958.1"/>
    </source>
</evidence>
<dbReference type="Gene3D" id="1.10.10.60">
    <property type="entry name" value="Homeodomain-like"/>
    <property type="match status" value="2"/>
</dbReference>
<evidence type="ECO:0000256" key="3">
    <source>
        <dbReference type="ARBA" id="ARBA00023242"/>
    </source>
</evidence>
<feature type="domain" description="HTH myb-type" evidence="6">
    <location>
        <begin position="436"/>
        <end position="489"/>
    </location>
</feature>
<dbReference type="InterPro" id="IPR017930">
    <property type="entry name" value="Myb_dom"/>
</dbReference>
<dbReference type="PROSITE" id="PS51294">
    <property type="entry name" value="HTH_MYB"/>
    <property type="match status" value="1"/>
</dbReference>
<comment type="subcellular location">
    <subcellularLocation>
        <location evidence="1">Nucleus</location>
    </subcellularLocation>
</comment>
<evidence type="ECO:0008006" key="9">
    <source>
        <dbReference type="Google" id="ProtNLM"/>
    </source>
</evidence>
<dbReference type="HOGENOM" id="CLU_025459_0_0_1"/>
<proteinExistence type="predicted"/>
<evidence type="ECO:0000259" key="6">
    <source>
        <dbReference type="PROSITE" id="PS51294"/>
    </source>
</evidence>
<evidence type="ECO:0000259" key="5">
    <source>
        <dbReference type="PROSITE" id="PS50090"/>
    </source>
</evidence>
<dbReference type="InterPro" id="IPR051651">
    <property type="entry name" value="DMTF1_DNA-bind_reg"/>
</dbReference>
<dbReference type="InterPro" id="IPR001005">
    <property type="entry name" value="SANT/Myb"/>
</dbReference>
<dbReference type="GO" id="GO:0005634">
    <property type="term" value="C:nucleus"/>
    <property type="evidence" value="ECO:0007669"/>
    <property type="project" value="UniProtKB-SubCell"/>
</dbReference>
<dbReference type="SMART" id="SM00717">
    <property type="entry name" value="SANT"/>
    <property type="match status" value="4"/>
</dbReference>
<evidence type="ECO:0000313" key="8">
    <source>
        <dbReference type="Proteomes" id="UP000054166"/>
    </source>
</evidence>
<dbReference type="SUPFAM" id="SSF46689">
    <property type="entry name" value="Homeodomain-like"/>
    <property type="match status" value="2"/>
</dbReference>
<reference evidence="8" key="2">
    <citation type="submission" date="2015-01" db="EMBL/GenBank/DDBJ databases">
        <title>Evolutionary Origins and Diversification of the Mycorrhizal Mutualists.</title>
        <authorList>
            <consortium name="DOE Joint Genome Institute"/>
            <consortium name="Mycorrhizal Genomics Consortium"/>
            <person name="Kohler A."/>
            <person name="Kuo A."/>
            <person name="Nagy L.G."/>
            <person name="Floudas D."/>
            <person name="Copeland A."/>
            <person name="Barry K.W."/>
            <person name="Cichocki N."/>
            <person name="Veneault-Fourrey C."/>
            <person name="LaButti K."/>
            <person name="Lindquist E.A."/>
            <person name="Lipzen A."/>
            <person name="Lundell T."/>
            <person name="Morin E."/>
            <person name="Murat C."/>
            <person name="Riley R."/>
            <person name="Ohm R."/>
            <person name="Sun H."/>
            <person name="Tunlid A."/>
            <person name="Henrissat B."/>
            <person name="Grigoriev I.V."/>
            <person name="Hibbett D.S."/>
            <person name="Martin F."/>
        </authorList>
    </citation>
    <scope>NUCLEOTIDE SEQUENCE [LARGE SCALE GENOMIC DNA]</scope>
    <source>
        <strain evidence="8">F 1598</strain>
    </source>
</reference>
<dbReference type="PANTHER" id="PTHR46380:SF2">
    <property type="entry name" value="CYCLIN-D-BINDING MYB-LIKE TRANSCRIPTION FACTOR 1"/>
    <property type="match status" value="1"/>
</dbReference>
<dbReference type="STRING" id="765440.A0A0C3BWP0"/>
<feature type="domain" description="Myb-like" evidence="5">
    <location>
        <begin position="436"/>
        <end position="485"/>
    </location>
</feature>
<organism evidence="7 8">
    <name type="scientific">Piloderma croceum (strain F 1598)</name>
    <dbReference type="NCBI Taxonomy" id="765440"/>
    <lineage>
        <taxon>Eukaryota</taxon>
        <taxon>Fungi</taxon>
        <taxon>Dikarya</taxon>
        <taxon>Basidiomycota</taxon>
        <taxon>Agaricomycotina</taxon>
        <taxon>Agaricomycetes</taxon>
        <taxon>Agaricomycetidae</taxon>
        <taxon>Atheliales</taxon>
        <taxon>Atheliaceae</taxon>
        <taxon>Piloderma</taxon>
    </lineage>
</organism>
<dbReference type="Pfam" id="PF00249">
    <property type="entry name" value="Myb_DNA-binding"/>
    <property type="match status" value="1"/>
</dbReference>
<dbReference type="AlphaFoldDB" id="A0A0C3BWP0"/>
<dbReference type="OrthoDB" id="39591at2759"/>
<feature type="domain" description="Myb-like" evidence="5">
    <location>
        <begin position="488"/>
        <end position="549"/>
    </location>
</feature>